<dbReference type="AlphaFoldDB" id="A0A8E2JBQ2"/>
<sequence>MTRLRAYKVRKWSCITLTWTRAEELLDMCSPTFVPLTSIRIPQSPGSTEALRRRHLQRCMRQGYMKRWMTVDDWNRSHGAGTVARRTFVMCHVGRQKKQQTPRTVFDSSVVLQKSNGSVEPLQGGLSMLQKTPQVRGRPLDRNKIESIGNIATQVEFPPSANQPGDLCEFAASSPRVEQPPLQYWRGYLQLSQSGKTEAVREYFMPRDLTTIESGGRRISGTS</sequence>
<accession>A0A8E2JBQ2</accession>
<organism evidence="1 2">
    <name type="scientific">Lepidopterella palustris CBS 459.81</name>
    <dbReference type="NCBI Taxonomy" id="1314670"/>
    <lineage>
        <taxon>Eukaryota</taxon>
        <taxon>Fungi</taxon>
        <taxon>Dikarya</taxon>
        <taxon>Ascomycota</taxon>
        <taxon>Pezizomycotina</taxon>
        <taxon>Dothideomycetes</taxon>
        <taxon>Pleosporomycetidae</taxon>
        <taxon>Mytilinidiales</taxon>
        <taxon>Argynnaceae</taxon>
        <taxon>Lepidopterella</taxon>
    </lineage>
</organism>
<dbReference type="Proteomes" id="UP000250266">
    <property type="component" value="Unassembled WGS sequence"/>
</dbReference>
<protein>
    <submittedName>
        <fullName evidence="1">Uncharacterized protein</fullName>
    </submittedName>
</protein>
<evidence type="ECO:0000313" key="1">
    <source>
        <dbReference type="EMBL" id="OCK76159.1"/>
    </source>
</evidence>
<evidence type="ECO:0000313" key="2">
    <source>
        <dbReference type="Proteomes" id="UP000250266"/>
    </source>
</evidence>
<gene>
    <name evidence="1" type="ORF">K432DRAFT_153524</name>
</gene>
<keyword evidence="2" id="KW-1185">Reference proteome</keyword>
<name>A0A8E2JBQ2_9PEZI</name>
<dbReference type="EMBL" id="KV745238">
    <property type="protein sequence ID" value="OCK76159.1"/>
    <property type="molecule type" value="Genomic_DNA"/>
</dbReference>
<proteinExistence type="predicted"/>
<reference evidence="1 2" key="1">
    <citation type="journal article" date="2016" name="Nat. Commun.">
        <title>Ectomycorrhizal ecology is imprinted in the genome of the dominant symbiotic fungus Cenococcum geophilum.</title>
        <authorList>
            <consortium name="DOE Joint Genome Institute"/>
            <person name="Peter M."/>
            <person name="Kohler A."/>
            <person name="Ohm R.A."/>
            <person name="Kuo A."/>
            <person name="Krutzmann J."/>
            <person name="Morin E."/>
            <person name="Arend M."/>
            <person name="Barry K.W."/>
            <person name="Binder M."/>
            <person name="Choi C."/>
            <person name="Clum A."/>
            <person name="Copeland A."/>
            <person name="Grisel N."/>
            <person name="Haridas S."/>
            <person name="Kipfer T."/>
            <person name="LaButti K."/>
            <person name="Lindquist E."/>
            <person name="Lipzen A."/>
            <person name="Maire R."/>
            <person name="Meier B."/>
            <person name="Mihaltcheva S."/>
            <person name="Molinier V."/>
            <person name="Murat C."/>
            <person name="Poggeler S."/>
            <person name="Quandt C.A."/>
            <person name="Sperisen C."/>
            <person name="Tritt A."/>
            <person name="Tisserant E."/>
            <person name="Crous P.W."/>
            <person name="Henrissat B."/>
            <person name="Nehls U."/>
            <person name="Egli S."/>
            <person name="Spatafora J.W."/>
            <person name="Grigoriev I.V."/>
            <person name="Martin F.M."/>
        </authorList>
    </citation>
    <scope>NUCLEOTIDE SEQUENCE [LARGE SCALE GENOMIC DNA]</scope>
    <source>
        <strain evidence="1 2">CBS 459.81</strain>
    </source>
</reference>